<dbReference type="InterPro" id="IPR036412">
    <property type="entry name" value="HAD-like_sf"/>
</dbReference>
<keyword evidence="2" id="KW-1185">Reference proteome</keyword>
<protein>
    <submittedName>
        <fullName evidence="1">HAD superfamily hydrolase</fullName>
        <ecNumber evidence="1">3.-.-.-</ecNumber>
    </submittedName>
</protein>
<organism evidence="1 2">
    <name type="scientific">Faecalicoccus pleomorphus</name>
    <dbReference type="NCBI Taxonomy" id="1323"/>
    <lineage>
        <taxon>Bacteria</taxon>
        <taxon>Bacillati</taxon>
        <taxon>Bacillota</taxon>
        <taxon>Erysipelotrichia</taxon>
        <taxon>Erysipelotrichales</taxon>
        <taxon>Erysipelotrichaceae</taxon>
        <taxon>Faecalicoccus</taxon>
    </lineage>
</organism>
<dbReference type="Pfam" id="PF13419">
    <property type="entry name" value="HAD_2"/>
    <property type="match status" value="1"/>
</dbReference>
<dbReference type="NCBIfam" id="TIGR02254">
    <property type="entry name" value="YjjG_YfnB"/>
    <property type="match status" value="1"/>
</dbReference>
<dbReference type="InterPro" id="IPR052550">
    <property type="entry name" value="Pyrimidine_5'-ntase_YjjG"/>
</dbReference>
<gene>
    <name evidence="1" type="primary">yfnB</name>
    <name evidence="1" type="ORF">NCTC11087_00798</name>
</gene>
<dbReference type="GeneID" id="77461775"/>
<dbReference type="PANTHER" id="PTHR47478">
    <property type="match status" value="1"/>
</dbReference>
<dbReference type="EMBL" id="UHFX01000003">
    <property type="protein sequence ID" value="SUO03914.1"/>
    <property type="molecule type" value="Genomic_DNA"/>
</dbReference>
<dbReference type="SFLD" id="SFLDG01129">
    <property type="entry name" value="C1.5:_HAD__Beta-PGM__Phosphata"/>
    <property type="match status" value="1"/>
</dbReference>
<dbReference type="Proteomes" id="UP000255523">
    <property type="component" value="Unassembled WGS sequence"/>
</dbReference>
<dbReference type="RefSeq" id="WP_022789990.1">
    <property type="nucleotide sequence ID" value="NZ_CALEXM010000024.1"/>
</dbReference>
<dbReference type="SUPFAM" id="SSF56784">
    <property type="entry name" value="HAD-like"/>
    <property type="match status" value="1"/>
</dbReference>
<dbReference type="AlphaFoldDB" id="A0A380LJ48"/>
<keyword evidence="1" id="KW-0378">Hydrolase</keyword>
<dbReference type="PANTHER" id="PTHR47478:SF1">
    <property type="entry name" value="PYRIMIDINE 5'-NUCLEOTIDASE YJJG"/>
    <property type="match status" value="1"/>
</dbReference>
<dbReference type="InterPro" id="IPR011951">
    <property type="entry name" value="HAD-SF_hydro_IA_YjjG/PynA"/>
</dbReference>
<sequence>MLTTILLDVDNTLLDFNACALASMKDAFAYFHLPFSKETVFPVFLEINSKLWTQIEDGVLTKEQHYQIRWKTILQALGIPFDGVTLEKKFVEGLHEYAIPVEGARELLEYLKSKYVICAASNAPYEQQIHRLQLSGFYQYMDAFYISEKIGHQKPSKHFFMHCLHEQGISNEQAIVIGDSLQADIQGGINANIQTIWFNPSHKTATNTCKPTYEVDQLKKIKKIL</sequence>
<dbReference type="SFLD" id="SFLDS00003">
    <property type="entry name" value="Haloacid_Dehalogenase"/>
    <property type="match status" value="1"/>
</dbReference>
<dbReference type="InterPro" id="IPR023214">
    <property type="entry name" value="HAD_sf"/>
</dbReference>
<dbReference type="NCBIfam" id="TIGR01549">
    <property type="entry name" value="HAD-SF-IA-v1"/>
    <property type="match status" value="1"/>
</dbReference>
<dbReference type="GO" id="GO:0008253">
    <property type="term" value="F:5'-nucleotidase activity"/>
    <property type="evidence" value="ECO:0007669"/>
    <property type="project" value="InterPro"/>
</dbReference>
<evidence type="ECO:0000313" key="2">
    <source>
        <dbReference type="Proteomes" id="UP000255523"/>
    </source>
</evidence>
<name>A0A380LJ48_9FIRM</name>
<reference evidence="1 2" key="1">
    <citation type="submission" date="2018-06" db="EMBL/GenBank/DDBJ databases">
        <authorList>
            <consortium name="Pathogen Informatics"/>
            <person name="Doyle S."/>
        </authorList>
    </citation>
    <scope>NUCLEOTIDE SEQUENCE [LARGE SCALE GENOMIC DNA]</scope>
    <source>
        <strain evidence="1 2">NCTC11087</strain>
    </source>
</reference>
<dbReference type="Gene3D" id="1.10.150.240">
    <property type="entry name" value="Putative phosphatase, domain 2"/>
    <property type="match status" value="1"/>
</dbReference>
<dbReference type="OrthoDB" id="9802350at2"/>
<proteinExistence type="predicted"/>
<dbReference type="Gene3D" id="3.40.50.1000">
    <property type="entry name" value="HAD superfamily/HAD-like"/>
    <property type="match status" value="1"/>
</dbReference>
<accession>A0A380LJ48</accession>
<dbReference type="InterPro" id="IPR006439">
    <property type="entry name" value="HAD-SF_hydro_IA"/>
</dbReference>
<evidence type="ECO:0000313" key="1">
    <source>
        <dbReference type="EMBL" id="SUO03914.1"/>
    </source>
</evidence>
<dbReference type="EC" id="3.-.-.-" evidence="1"/>
<dbReference type="InterPro" id="IPR041492">
    <property type="entry name" value="HAD_2"/>
</dbReference>
<dbReference type="InterPro" id="IPR023198">
    <property type="entry name" value="PGP-like_dom2"/>
</dbReference>